<dbReference type="Proteomes" id="UP000231279">
    <property type="component" value="Unassembled WGS sequence"/>
</dbReference>
<reference evidence="3" key="1">
    <citation type="journal article" date="2018" name="Gigascience">
        <title>Genome assembly of the Pink Ipe (Handroanthus impetiginosus, Bignoniaceae), a highly valued, ecologically keystone Neotropical timber forest tree.</title>
        <authorList>
            <person name="Silva-Junior O.B."/>
            <person name="Grattapaglia D."/>
            <person name="Novaes E."/>
            <person name="Collevatti R.G."/>
        </authorList>
    </citation>
    <scope>NUCLEOTIDE SEQUENCE [LARGE SCALE GENOMIC DNA]</scope>
    <source>
        <strain evidence="3">cv. UFG-1</strain>
    </source>
</reference>
<feature type="region of interest" description="Disordered" evidence="1">
    <location>
        <begin position="377"/>
        <end position="410"/>
    </location>
</feature>
<dbReference type="EMBL" id="NKXS01003678">
    <property type="protein sequence ID" value="PIN08866.1"/>
    <property type="molecule type" value="Genomic_DNA"/>
</dbReference>
<evidence type="ECO:0000313" key="3">
    <source>
        <dbReference type="Proteomes" id="UP000231279"/>
    </source>
</evidence>
<sequence>MDLRSCGTKHYIKTIRNGSVIKVCNINSRGRPVIRSKTLKDVYENDDAKRLSRPPSGLVFDYEQVKCENPSFLVADRTLREIKPKTSEFIPCADDDAGSDLDDATTLKQLKRRISTKKRKCIQSDENSKQDTANEKQLEDDTDLHEPLINWKSKRSKTSKAKRKHVNLGVSSSIIKHEENLVAEGSLQVGGELIPTIRVKVEVQEDKQLECQNKISSPDESSIGHDEGLNSGGKALDEFQKMVMHEYGEPSLCAHKHQSSVTNQILHDNLEDVEPISMLVPTHGISVKLETPEQGCEEFLDLPLLATEDGEEIRDAHSCRRSLSENPNSDVSIHCRDSSSMKEISEQSSTGIQVPDMASNSIVGCMRLDQEFNSVPFEDEPKADFPYDQVDSVSSPDKNNGSYSDSVISPKTDKNLVSLDDNIADEEQSSAYSFDAITKNGLCGEGHIEDELLKVEEYQTSASSITDGESWSSLKNQTCDCADTISTQEPRQPPGRLLSTRKAISPSSQERLCLALSSVELSDDTDQYKCNEKLFEKQTRKKCSRRKVSINPRRVINKSQVAKGNIESSRFSRTLPNLSSGCMSIQGCSESAIAFSQRQMHDMESLAVKLMEELKTMKDIVEQKLLFEAYRNVSLKNDADEVKSAINNATKVEETAKKWLSMMARDCNRFCRIMEMTPNSTTSSRDAVPRQRKKIIFADEAGGKLCHIRFFEDGVTSPVSDAVRK</sequence>
<dbReference type="STRING" id="429701.A0A2G9GUC7"/>
<keyword evidence="3" id="KW-1185">Reference proteome</keyword>
<gene>
    <name evidence="2" type="ORF">CDL12_18552</name>
</gene>
<evidence type="ECO:0000256" key="1">
    <source>
        <dbReference type="SAM" id="MobiDB-lite"/>
    </source>
</evidence>
<accession>A0A2G9GUC7</accession>
<dbReference type="AlphaFoldDB" id="A0A2G9GUC7"/>
<proteinExistence type="predicted"/>
<evidence type="ECO:0000313" key="2">
    <source>
        <dbReference type="EMBL" id="PIN08866.1"/>
    </source>
</evidence>
<comment type="caution">
    <text evidence="2">The sequence shown here is derived from an EMBL/GenBank/DDBJ whole genome shotgun (WGS) entry which is preliminary data.</text>
</comment>
<dbReference type="OrthoDB" id="775914at2759"/>
<protein>
    <submittedName>
        <fullName evidence="2">Uncharacterized protein</fullName>
    </submittedName>
</protein>
<name>A0A2G9GUC7_9LAMI</name>
<dbReference type="PANTHER" id="PTHR34461:SF2">
    <property type="entry name" value="EXPRESSED PROTEIN"/>
    <property type="match status" value="1"/>
</dbReference>
<feature type="region of interest" description="Disordered" evidence="1">
    <location>
        <begin position="118"/>
        <end position="141"/>
    </location>
</feature>
<feature type="compositionally biased region" description="Polar residues" evidence="1">
    <location>
        <begin position="391"/>
        <end position="409"/>
    </location>
</feature>
<organism evidence="2 3">
    <name type="scientific">Handroanthus impetiginosus</name>
    <dbReference type="NCBI Taxonomy" id="429701"/>
    <lineage>
        <taxon>Eukaryota</taxon>
        <taxon>Viridiplantae</taxon>
        <taxon>Streptophyta</taxon>
        <taxon>Embryophyta</taxon>
        <taxon>Tracheophyta</taxon>
        <taxon>Spermatophyta</taxon>
        <taxon>Magnoliopsida</taxon>
        <taxon>eudicotyledons</taxon>
        <taxon>Gunneridae</taxon>
        <taxon>Pentapetalae</taxon>
        <taxon>asterids</taxon>
        <taxon>lamiids</taxon>
        <taxon>Lamiales</taxon>
        <taxon>Bignoniaceae</taxon>
        <taxon>Crescentiina</taxon>
        <taxon>Tabebuia alliance</taxon>
        <taxon>Handroanthus</taxon>
    </lineage>
</organism>
<dbReference type="PANTHER" id="PTHR34461">
    <property type="entry name" value="EXPRESSED PROTEIN"/>
    <property type="match status" value="1"/>
</dbReference>
<feature type="compositionally biased region" description="Basic and acidic residues" evidence="1">
    <location>
        <begin position="122"/>
        <end position="139"/>
    </location>
</feature>